<feature type="domain" description="MobA/MobL protein" evidence="3">
    <location>
        <begin position="3"/>
        <end position="122"/>
    </location>
</feature>
<name>A0AAR5QG09_DENPD</name>
<protein>
    <recommendedName>
        <fullName evidence="3">MobA/MobL protein domain-containing protein</fullName>
    </recommendedName>
</protein>
<evidence type="ECO:0000313" key="4">
    <source>
        <dbReference type="EnsemblMetazoa" id="XP_019772158.1"/>
    </source>
</evidence>
<keyword evidence="1" id="KW-0184">Conjugation</keyword>
<dbReference type="EnsemblMetazoa" id="XM_019916599.1">
    <property type="protein sequence ID" value="XP_019772158.1"/>
    <property type="gene ID" value="LOC109545756"/>
</dbReference>
<evidence type="ECO:0000259" key="3">
    <source>
        <dbReference type="Pfam" id="PF03389"/>
    </source>
</evidence>
<dbReference type="Gene3D" id="3.30.930.30">
    <property type="match status" value="1"/>
</dbReference>
<organism evidence="4 5">
    <name type="scientific">Dendroctonus ponderosae</name>
    <name type="common">Mountain pine beetle</name>
    <dbReference type="NCBI Taxonomy" id="77166"/>
    <lineage>
        <taxon>Eukaryota</taxon>
        <taxon>Metazoa</taxon>
        <taxon>Ecdysozoa</taxon>
        <taxon>Arthropoda</taxon>
        <taxon>Hexapoda</taxon>
        <taxon>Insecta</taxon>
        <taxon>Pterygota</taxon>
        <taxon>Neoptera</taxon>
        <taxon>Endopterygota</taxon>
        <taxon>Coleoptera</taxon>
        <taxon>Polyphaga</taxon>
        <taxon>Cucujiformia</taxon>
        <taxon>Curculionidae</taxon>
        <taxon>Scolytinae</taxon>
        <taxon>Dendroctonus</taxon>
    </lineage>
</organism>
<feature type="region of interest" description="Disordered" evidence="2">
    <location>
        <begin position="166"/>
        <end position="212"/>
    </location>
</feature>
<dbReference type="AlphaFoldDB" id="A0AAR5QG09"/>
<reference evidence="5" key="1">
    <citation type="journal article" date="2013" name="Genome Biol.">
        <title>Draft genome of the mountain pine beetle, Dendroctonus ponderosae Hopkins, a major forest pest.</title>
        <authorList>
            <person name="Keeling C.I."/>
            <person name="Yuen M.M."/>
            <person name="Liao N.Y."/>
            <person name="Docking T.R."/>
            <person name="Chan S.K."/>
            <person name="Taylor G.A."/>
            <person name="Palmquist D.L."/>
            <person name="Jackman S.D."/>
            <person name="Nguyen A."/>
            <person name="Li M."/>
            <person name="Henderson H."/>
            <person name="Janes J.K."/>
            <person name="Zhao Y."/>
            <person name="Pandoh P."/>
            <person name="Moore R."/>
            <person name="Sperling F.A."/>
            <person name="Huber D.P."/>
            <person name="Birol I."/>
            <person name="Jones S.J."/>
            <person name="Bohlmann J."/>
        </authorList>
    </citation>
    <scope>NUCLEOTIDE SEQUENCE</scope>
</reference>
<proteinExistence type="predicted"/>
<sequence length="212" mass="24515">MVNRYGVIADLAIHEPSKGGNDKNHHAHIMLTTRKAELDPENNLILTTKAEIELSNAKRKTLNMGTTQEDIKQIRATWADLANHALEQAGQQQKIDHRSYVDQNNGLQATIHEGTSVTQLRRQGIGTEISRYNDKVKQHNAQYLNQKEQQKEVTLERGFNRVEQGFDQWQKDREAKRLEQERQAEQKRQQEREMKKAEQKASPNLNKGGWSR</sequence>
<dbReference type="InterPro" id="IPR005053">
    <property type="entry name" value="MobA_MobL"/>
</dbReference>
<evidence type="ECO:0000313" key="5">
    <source>
        <dbReference type="Proteomes" id="UP000019118"/>
    </source>
</evidence>
<reference evidence="4" key="2">
    <citation type="submission" date="2024-08" db="UniProtKB">
        <authorList>
            <consortium name="EnsemblMetazoa"/>
        </authorList>
    </citation>
    <scope>IDENTIFICATION</scope>
</reference>
<evidence type="ECO:0000256" key="1">
    <source>
        <dbReference type="ARBA" id="ARBA00022971"/>
    </source>
</evidence>
<feature type="compositionally biased region" description="Basic and acidic residues" evidence="2">
    <location>
        <begin position="169"/>
        <end position="199"/>
    </location>
</feature>
<dbReference type="Proteomes" id="UP000019118">
    <property type="component" value="Unassembled WGS sequence"/>
</dbReference>
<accession>A0AAR5QG09</accession>
<dbReference type="Pfam" id="PF03389">
    <property type="entry name" value="MobA_MobL"/>
    <property type="match status" value="1"/>
</dbReference>
<keyword evidence="5" id="KW-1185">Reference proteome</keyword>
<evidence type="ECO:0000256" key="2">
    <source>
        <dbReference type="SAM" id="MobiDB-lite"/>
    </source>
</evidence>